<gene>
    <name evidence="5" type="ORF">HR45_04940</name>
</gene>
<evidence type="ECO:0000256" key="1">
    <source>
        <dbReference type="ARBA" id="ARBA00010333"/>
    </source>
</evidence>
<organism evidence="5 6">
    <name type="scientific">Shewanella mangrovi</name>
    <dbReference type="NCBI Taxonomy" id="1515746"/>
    <lineage>
        <taxon>Bacteria</taxon>
        <taxon>Pseudomonadati</taxon>
        <taxon>Pseudomonadota</taxon>
        <taxon>Gammaproteobacteria</taxon>
        <taxon>Alteromonadales</taxon>
        <taxon>Shewanellaceae</taxon>
        <taxon>Shewanella</taxon>
    </lineage>
</organism>
<dbReference type="SUPFAM" id="SSF53850">
    <property type="entry name" value="Periplasmic binding protein-like II"/>
    <property type="match status" value="1"/>
</dbReference>
<dbReference type="PANTHER" id="PTHR35936">
    <property type="entry name" value="MEMBRANE-BOUND LYTIC MUREIN TRANSGLYCOSYLASE F"/>
    <property type="match status" value="1"/>
</dbReference>
<reference evidence="5 6" key="1">
    <citation type="submission" date="2014-06" db="EMBL/GenBank/DDBJ databases">
        <title>Shewanella sp. YQH10.</title>
        <authorList>
            <person name="Liu Y."/>
            <person name="Zeng R."/>
        </authorList>
    </citation>
    <scope>NUCLEOTIDE SEQUENCE [LARGE SCALE GENOMIC DNA]</scope>
    <source>
        <strain evidence="5 6">YQH10</strain>
    </source>
</reference>
<comment type="similarity">
    <text evidence="1">Belongs to the bacterial solute-binding protein 3 family.</text>
</comment>
<dbReference type="eggNOG" id="COG0834">
    <property type="taxonomic scope" value="Bacteria"/>
</dbReference>
<dbReference type="Proteomes" id="UP000029264">
    <property type="component" value="Unassembled WGS sequence"/>
</dbReference>
<evidence type="ECO:0000313" key="5">
    <source>
        <dbReference type="EMBL" id="KFZ38764.1"/>
    </source>
</evidence>
<dbReference type="InterPro" id="IPR001638">
    <property type="entry name" value="Solute-binding_3/MltF_N"/>
</dbReference>
<proteinExistence type="inferred from homology"/>
<sequence length="247" mass="28735">MRQWILVSLALMSVSSSSVAVTADDVILYFTGRPPFIWKDEQGQMHGISYEIGERVFRLAHIPYHWQQAPSARVQHYFSTDKHPLCLVNWIYTDERQQLGRISLPTYVEQDYLAVMPNDSAERFYHRDVDQILQDKTVAVLIKAGYAYSTVLEHKFAQMQAQKIDLRADQQRNFQLLAENRADIGFFEQQELEGFVQRFPELADKVTIIRYPSINAKPTTRHVICSKSVSEQRMQRINDAIKQLNLL</sequence>
<evidence type="ECO:0000259" key="4">
    <source>
        <dbReference type="Pfam" id="PF00497"/>
    </source>
</evidence>
<evidence type="ECO:0000256" key="2">
    <source>
        <dbReference type="ARBA" id="ARBA00022729"/>
    </source>
</evidence>
<dbReference type="PANTHER" id="PTHR35936:SF25">
    <property type="entry name" value="ABC TRANSPORTER SUBSTRATE-BINDING PROTEIN"/>
    <property type="match status" value="1"/>
</dbReference>
<evidence type="ECO:0000256" key="3">
    <source>
        <dbReference type="SAM" id="SignalP"/>
    </source>
</evidence>
<dbReference type="RefSeq" id="WP_037440164.1">
    <property type="nucleotide sequence ID" value="NZ_JPEO01000002.1"/>
</dbReference>
<protein>
    <recommendedName>
        <fullName evidence="4">Solute-binding protein family 3/N-terminal domain-containing protein</fullName>
    </recommendedName>
</protein>
<evidence type="ECO:0000313" key="6">
    <source>
        <dbReference type="Proteomes" id="UP000029264"/>
    </source>
</evidence>
<keyword evidence="2 3" id="KW-0732">Signal</keyword>
<accession>A0A094JL29</accession>
<dbReference type="Pfam" id="PF00497">
    <property type="entry name" value="SBP_bac_3"/>
    <property type="match status" value="1"/>
</dbReference>
<dbReference type="OrthoDB" id="8771774at2"/>
<feature type="signal peptide" evidence="3">
    <location>
        <begin position="1"/>
        <end position="20"/>
    </location>
</feature>
<dbReference type="STRING" id="1515746.HR45_04940"/>
<keyword evidence="6" id="KW-1185">Reference proteome</keyword>
<feature type="chain" id="PRO_5001900366" description="Solute-binding protein family 3/N-terminal domain-containing protein" evidence="3">
    <location>
        <begin position="21"/>
        <end position="247"/>
    </location>
</feature>
<name>A0A094JL29_9GAMM</name>
<dbReference type="EMBL" id="JPEO01000002">
    <property type="protein sequence ID" value="KFZ38764.1"/>
    <property type="molecule type" value="Genomic_DNA"/>
</dbReference>
<comment type="caution">
    <text evidence="5">The sequence shown here is derived from an EMBL/GenBank/DDBJ whole genome shotgun (WGS) entry which is preliminary data.</text>
</comment>
<dbReference type="Gene3D" id="3.40.190.10">
    <property type="entry name" value="Periplasmic binding protein-like II"/>
    <property type="match status" value="2"/>
</dbReference>
<dbReference type="AlphaFoldDB" id="A0A094JL29"/>
<feature type="domain" description="Solute-binding protein family 3/N-terminal" evidence="4">
    <location>
        <begin position="32"/>
        <end position="225"/>
    </location>
</feature>